<evidence type="ECO:0000313" key="3">
    <source>
        <dbReference type="WBParaSite" id="TCNE_0002016101-mRNA-1"/>
    </source>
</evidence>
<dbReference type="EMBL" id="UYWY01028430">
    <property type="protein sequence ID" value="VDM51478.1"/>
    <property type="molecule type" value="Genomic_DNA"/>
</dbReference>
<accession>A0A183VHD7</accession>
<dbReference type="AlphaFoldDB" id="A0A183VHD7"/>
<keyword evidence="2" id="KW-1185">Reference proteome</keyword>
<evidence type="ECO:0000313" key="1">
    <source>
        <dbReference type="EMBL" id="VDM51478.1"/>
    </source>
</evidence>
<sequence length="152" mass="17040">MQKFRPRVDDCDAVKSSVHAMELCIQRRVAGARSSVLDHFLLVPNPETSEAVSYIRKCVRGLQNKSNQSSLASSAYGELPGQVPSSNYEDAVKRLVAKIVDDPVGPGMRRLHTFFKDNPDGRKYLDDALKKFGYHAVRFKLIFICAILSVLR</sequence>
<reference evidence="3" key="1">
    <citation type="submission" date="2016-06" db="UniProtKB">
        <authorList>
            <consortium name="WormBaseParasite"/>
        </authorList>
    </citation>
    <scope>IDENTIFICATION</scope>
</reference>
<proteinExistence type="predicted"/>
<dbReference type="Proteomes" id="UP000050794">
    <property type="component" value="Unassembled WGS sequence"/>
</dbReference>
<dbReference type="WBParaSite" id="TCNE_0002016101-mRNA-1">
    <property type="protein sequence ID" value="TCNE_0002016101-mRNA-1"/>
    <property type="gene ID" value="TCNE_0002016101"/>
</dbReference>
<name>A0A183VHD7_TOXCA</name>
<protein>
    <submittedName>
        <fullName evidence="3">PUM-HD domain-containing protein</fullName>
    </submittedName>
</protein>
<gene>
    <name evidence="1" type="ORF">TCNE_LOCUS20157</name>
</gene>
<organism evidence="2 3">
    <name type="scientific">Toxocara canis</name>
    <name type="common">Canine roundworm</name>
    <dbReference type="NCBI Taxonomy" id="6265"/>
    <lineage>
        <taxon>Eukaryota</taxon>
        <taxon>Metazoa</taxon>
        <taxon>Ecdysozoa</taxon>
        <taxon>Nematoda</taxon>
        <taxon>Chromadorea</taxon>
        <taxon>Rhabditida</taxon>
        <taxon>Spirurina</taxon>
        <taxon>Ascaridomorpha</taxon>
        <taxon>Ascaridoidea</taxon>
        <taxon>Toxocaridae</taxon>
        <taxon>Toxocara</taxon>
    </lineage>
</organism>
<reference evidence="1 2" key="2">
    <citation type="submission" date="2018-11" db="EMBL/GenBank/DDBJ databases">
        <authorList>
            <consortium name="Pathogen Informatics"/>
        </authorList>
    </citation>
    <scope>NUCLEOTIDE SEQUENCE [LARGE SCALE GENOMIC DNA]</scope>
</reference>
<evidence type="ECO:0000313" key="2">
    <source>
        <dbReference type="Proteomes" id="UP000050794"/>
    </source>
</evidence>